<dbReference type="PANTHER" id="PTHR35149:SF2">
    <property type="entry name" value="DUF262 DOMAIN-CONTAINING PROTEIN"/>
    <property type="match status" value="1"/>
</dbReference>
<gene>
    <name evidence="2" type="ORF">LEP1GSC179_2499</name>
</gene>
<comment type="caution">
    <text evidence="2">The sequence shown here is derived from an EMBL/GenBank/DDBJ whole genome shotgun (WGS) entry which is preliminary data.</text>
</comment>
<feature type="domain" description="GmrSD restriction endonucleases C-terminal" evidence="1">
    <location>
        <begin position="191"/>
        <end position="322"/>
    </location>
</feature>
<keyword evidence="3" id="KW-1185">Reference proteome</keyword>
<dbReference type="Pfam" id="PF07510">
    <property type="entry name" value="GmrSD_C"/>
    <property type="match status" value="1"/>
</dbReference>
<evidence type="ECO:0000313" key="2">
    <source>
        <dbReference type="EMBL" id="EKO33509.1"/>
    </source>
</evidence>
<dbReference type="EMBL" id="AHON02000051">
    <property type="protein sequence ID" value="EKO33509.1"/>
    <property type="molecule type" value="Genomic_DNA"/>
</dbReference>
<dbReference type="Proteomes" id="UP000006329">
    <property type="component" value="Unassembled WGS sequence"/>
</dbReference>
<evidence type="ECO:0000259" key="1">
    <source>
        <dbReference type="Pfam" id="PF07510"/>
    </source>
</evidence>
<accession>A0A0E2BE76</accession>
<organism evidence="2 3">
    <name type="scientific">Leptospira santarosai str. MOR084</name>
    <dbReference type="NCBI Taxonomy" id="1049984"/>
    <lineage>
        <taxon>Bacteria</taxon>
        <taxon>Pseudomonadati</taxon>
        <taxon>Spirochaetota</taxon>
        <taxon>Spirochaetia</taxon>
        <taxon>Leptospirales</taxon>
        <taxon>Leptospiraceae</taxon>
        <taxon>Leptospira</taxon>
    </lineage>
</organism>
<proteinExistence type="predicted"/>
<name>A0A0E2BE76_9LEPT</name>
<sequence length="331" mass="38796">MRFKHSVGSEGEQERVYIEYWRPIESSIGEELTNFLWHYISRTGNLIKRPKIYSAFKEEYKNKNEDNLLIEMKEIQKHSTYYQRFLDPANEQNGSIRKSLESLFSMEVSIVYPLLLRVFRSYDIGELSERNIISFLKVIESFIFRRTLIDEKRSALNKLFLRLSAKYPSEHSNIDEWLKNELLVTVRSERWPTDDEVKEAIMTKPLYGTKGAKILLVSVEAHFSGKEALDPDKLTIEHIMPQTLTDAWKNYLGQNWEKTHAQYLHCIGNLTLTGMNSELSNSLFDEKVKSFSSSNIALNRKIVNYSNWNQDQIFERGMEIAEIATKLWSRG</sequence>
<dbReference type="RefSeq" id="WP_004484921.1">
    <property type="nucleotide sequence ID" value="NZ_AHON02000051.1"/>
</dbReference>
<evidence type="ECO:0000313" key="3">
    <source>
        <dbReference type="Proteomes" id="UP000006329"/>
    </source>
</evidence>
<reference evidence="2" key="1">
    <citation type="submission" date="2012-10" db="EMBL/GenBank/DDBJ databases">
        <authorList>
            <person name="Harkins D.M."/>
            <person name="Durkin A.S."/>
            <person name="Brinkac L.M."/>
            <person name="Haft D.H."/>
            <person name="Selengut J.D."/>
            <person name="Sanka R."/>
            <person name="DePew J."/>
            <person name="Purushe J."/>
            <person name="Matthias M.A."/>
            <person name="Vinetz J.M."/>
            <person name="Sutton G.G."/>
            <person name="Nierman W.C."/>
            <person name="Fouts D.E."/>
        </authorList>
    </citation>
    <scope>NUCLEOTIDE SEQUENCE [LARGE SCALE GENOMIC DNA]</scope>
    <source>
        <strain evidence="2">MOR084</strain>
    </source>
</reference>
<protein>
    <submittedName>
        <fullName evidence="2">PF07510 family protein</fullName>
    </submittedName>
</protein>
<dbReference type="PANTHER" id="PTHR35149">
    <property type="entry name" value="SLL5132 PROTEIN"/>
    <property type="match status" value="1"/>
</dbReference>
<dbReference type="AlphaFoldDB" id="A0A0E2BE76"/>
<dbReference type="InterPro" id="IPR011089">
    <property type="entry name" value="GmrSD_C"/>
</dbReference>